<feature type="transmembrane region" description="Helical" evidence="1">
    <location>
        <begin position="12"/>
        <end position="31"/>
    </location>
</feature>
<organism evidence="2 3">
    <name type="scientific">Thermosporothrix hazakensis</name>
    <dbReference type="NCBI Taxonomy" id="644383"/>
    <lineage>
        <taxon>Bacteria</taxon>
        <taxon>Bacillati</taxon>
        <taxon>Chloroflexota</taxon>
        <taxon>Ktedonobacteria</taxon>
        <taxon>Ktedonobacterales</taxon>
        <taxon>Thermosporotrichaceae</taxon>
        <taxon>Thermosporothrix</taxon>
    </lineage>
</organism>
<dbReference type="AlphaFoldDB" id="A0A326TQN4"/>
<feature type="transmembrane region" description="Helical" evidence="1">
    <location>
        <begin position="76"/>
        <end position="101"/>
    </location>
</feature>
<keyword evidence="3" id="KW-1185">Reference proteome</keyword>
<accession>A0A326TQN4</accession>
<keyword evidence="1" id="KW-0472">Membrane</keyword>
<name>A0A326TQN4_THEHA</name>
<sequence>MVSSQIQRTFAGVLGAVFLLIGVLGFIPFLTPQNHLLGIFSINLSHNIVHLLFGVLGLAAAFTGFSQLYNQGVGIIYLLIGILGFIPALAPDGMLIGLVHINLADNLLHIVIAAASLYVGFVLRASQKVQKQA</sequence>
<evidence type="ECO:0000313" key="2">
    <source>
        <dbReference type="EMBL" id="PZW18209.1"/>
    </source>
</evidence>
<keyword evidence="1" id="KW-0812">Transmembrane</keyword>
<proteinExistence type="predicted"/>
<reference evidence="2 3" key="1">
    <citation type="submission" date="2018-06" db="EMBL/GenBank/DDBJ databases">
        <title>Genomic Encyclopedia of Archaeal and Bacterial Type Strains, Phase II (KMG-II): from individual species to whole genera.</title>
        <authorList>
            <person name="Goeker M."/>
        </authorList>
    </citation>
    <scope>NUCLEOTIDE SEQUENCE [LARGE SCALE GENOMIC DNA]</scope>
    <source>
        <strain evidence="2 3">ATCC BAA-1881</strain>
    </source>
</reference>
<feature type="transmembrane region" description="Helical" evidence="1">
    <location>
        <begin position="107"/>
        <end position="125"/>
    </location>
</feature>
<evidence type="ECO:0000313" key="3">
    <source>
        <dbReference type="Proteomes" id="UP000248806"/>
    </source>
</evidence>
<dbReference type="Proteomes" id="UP000248806">
    <property type="component" value="Unassembled WGS sequence"/>
</dbReference>
<protein>
    <submittedName>
        <fullName evidence="2">Uncharacterized protein DUF4383</fullName>
    </submittedName>
</protein>
<comment type="caution">
    <text evidence="2">The sequence shown here is derived from an EMBL/GenBank/DDBJ whole genome shotgun (WGS) entry which is preliminary data.</text>
</comment>
<feature type="transmembrane region" description="Helical" evidence="1">
    <location>
        <begin position="51"/>
        <end position="69"/>
    </location>
</feature>
<dbReference type="Pfam" id="PF14325">
    <property type="entry name" value="DUF4383"/>
    <property type="match status" value="1"/>
</dbReference>
<keyword evidence="1" id="KW-1133">Transmembrane helix</keyword>
<dbReference type="EMBL" id="QKUF01000057">
    <property type="protein sequence ID" value="PZW18209.1"/>
    <property type="molecule type" value="Genomic_DNA"/>
</dbReference>
<dbReference type="RefSeq" id="WP_170143043.1">
    <property type="nucleotide sequence ID" value="NZ_BIFX01000002.1"/>
</dbReference>
<evidence type="ECO:0000256" key="1">
    <source>
        <dbReference type="SAM" id="Phobius"/>
    </source>
</evidence>
<gene>
    <name evidence="2" type="ORF">EI42_06291</name>
</gene>